<accession>A0A7W7SVC5</accession>
<dbReference type="AlphaFoldDB" id="A0A7W7SVC5"/>
<dbReference type="RefSeq" id="WP_376771432.1">
    <property type="nucleotide sequence ID" value="NZ_JACHJW010000001.1"/>
</dbReference>
<evidence type="ECO:0000313" key="5">
    <source>
        <dbReference type="Proteomes" id="UP000578819"/>
    </source>
</evidence>
<feature type="compositionally biased region" description="Low complexity" evidence="1">
    <location>
        <begin position="41"/>
        <end position="52"/>
    </location>
</feature>
<dbReference type="PANTHER" id="PTHR43646:SF3">
    <property type="entry name" value="SLR1566 PROTEIN"/>
    <property type="match status" value="1"/>
</dbReference>
<dbReference type="SUPFAM" id="SSF53448">
    <property type="entry name" value="Nucleotide-diphospho-sugar transferases"/>
    <property type="match status" value="1"/>
</dbReference>
<evidence type="ECO:0000256" key="1">
    <source>
        <dbReference type="SAM" id="MobiDB-lite"/>
    </source>
</evidence>
<reference evidence="4 5" key="1">
    <citation type="submission" date="2020-08" db="EMBL/GenBank/DDBJ databases">
        <title>Sequencing the genomes of 1000 actinobacteria strains.</title>
        <authorList>
            <person name="Klenk H.-P."/>
        </authorList>
    </citation>
    <scope>NUCLEOTIDE SEQUENCE [LARGE SCALE GENOMIC DNA]</scope>
    <source>
        <strain evidence="4 5">DSM 45886</strain>
    </source>
</reference>
<evidence type="ECO:0000313" key="4">
    <source>
        <dbReference type="EMBL" id="MBB4961241.1"/>
    </source>
</evidence>
<gene>
    <name evidence="4" type="ORF">FHR38_004974</name>
</gene>
<dbReference type="InterPro" id="IPR001173">
    <property type="entry name" value="Glyco_trans_2-like"/>
</dbReference>
<evidence type="ECO:0000256" key="2">
    <source>
        <dbReference type="SAM" id="Phobius"/>
    </source>
</evidence>
<feature type="region of interest" description="Disordered" evidence="1">
    <location>
        <begin position="34"/>
        <end position="55"/>
    </location>
</feature>
<keyword evidence="2" id="KW-0472">Membrane</keyword>
<comment type="caution">
    <text evidence="4">The sequence shown here is derived from an EMBL/GenBank/DDBJ whole genome shotgun (WGS) entry which is preliminary data.</text>
</comment>
<dbReference type="Pfam" id="PF00535">
    <property type="entry name" value="Glycos_transf_2"/>
    <property type="match status" value="1"/>
</dbReference>
<dbReference type="PANTHER" id="PTHR43646">
    <property type="entry name" value="GLYCOSYLTRANSFERASE"/>
    <property type="match status" value="1"/>
</dbReference>
<dbReference type="Gene3D" id="3.90.550.10">
    <property type="entry name" value="Spore Coat Polysaccharide Biosynthesis Protein SpsA, Chain A"/>
    <property type="match status" value="1"/>
</dbReference>
<keyword evidence="2" id="KW-0812">Transmembrane</keyword>
<feature type="domain" description="Glycosyltransferase 2-like" evidence="3">
    <location>
        <begin position="71"/>
        <end position="190"/>
    </location>
</feature>
<keyword evidence="2" id="KW-1133">Transmembrane helix</keyword>
<dbReference type="Proteomes" id="UP000578819">
    <property type="component" value="Unassembled WGS sequence"/>
</dbReference>
<dbReference type="CDD" id="cd00761">
    <property type="entry name" value="Glyco_tranf_GTA_type"/>
    <property type="match status" value="1"/>
</dbReference>
<sequence length="404" mass="42293">MTWLAVGVVGLTVLIAALTGHSYVNATRWLRHLPSTPPGDEPATAAEPSSAPVTVAEPSSAPVTVAEPVAVLLPVRDEADRVTGCLRSLLAQRGVPELEIVVLDDGSSDGTAEVVRSVTADDPRVRLVTGAPLPPGWLGKPYACQQLAEAAGPDVGVLVFVDADVVLTPYAVATSVAALRAVPAALLSAYPRIVAGSAGERLVQPLLQWLWLTFLPLRAMERSARPSLAAAGGQFLVLDRAGYQRAGGHAAVRDKVLEDIELARAVKRSGGRIALADASALADCRMYGSWRELRDGYGKSLWATFGSPVAAAAVVLALLLLYAAPPVLAVAAALVGELSIAALALVAYLLGVAGRVVGARSTGGRSWPDALAHPLSVVLLGWLVARSYRLRRRGRLSWRGRPVR</sequence>
<feature type="transmembrane region" description="Helical" evidence="2">
    <location>
        <begin position="370"/>
        <end position="388"/>
    </location>
</feature>
<keyword evidence="5" id="KW-1185">Reference proteome</keyword>
<proteinExistence type="predicted"/>
<feature type="transmembrane region" description="Helical" evidence="2">
    <location>
        <begin position="328"/>
        <end position="350"/>
    </location>
</feature>
<evidence type="ECO:0000259" key="3">
    <source>
        <dbReference type="Pfam" id="PF00535"/>
    </source>
</evidence>
<name>A0A7W7SVC5_9ACTN</name>
<feature type="transmembrane region" description="Helical" evidence="2">
    <location>
        <begin position="301"/>
        <end position="321"/>
    </location>
</feature>
<dbReference type="EMBL" id="JACHJW010000001">
    <property type="protein sequence ID" value="MBB4961241.1"/>
    <property type="molecule type" value="Genomic_DNA"/>
</dbReference>
<protein>
    <recommendedName>
        <fullName evidence="3">Glycosyltransferase 2-like domain-containing protein</fullName>
    </recommendedName>
</protein>
<organism evidence="4 5">
    <name type="scientific">Micromonospora polyrhachis</name>
    <dbReference type="NCBI Taxonomy" id="1282883"/>
    <lineage>
        <taxon>Bacteria</taxon>
        <taxon>Bacillati</taxon>
        <taxon>Actinomycetota</taxon>
        <taxon>Actinomycetes</taxon>
        <taxon>Micromonosporales</taxon>
        <taxon>Micromonosporaceae</taxon>
        <taxon>Micromonospora</taxon>
    </lineage>
</organism>
<dbReference type="InterPro" id="IPR029044">
    <property type="entry name" value="Nucleotide-diphossugar_trans"/>
</dbReference>